<feature type="domain" description="CYTH" evidence="1">
    <location>
        <begin position="26"/>
        <end position="147"/>
    </location>
</feature>
<dbReference type="SUPFAM" id="SSF55154">
    <property type="entry name" value="CYTH-like phosphatases"/>
    <property type="match status" value="1"/>
</dbReference>
<protein>
    <recommendedName>
        <fullName evidence="1">CYTH domain-containing protein</fullName>
    </recommendedName>
</protein>
<dbReference type="GO" id="GO:0016462">
    <property type="term" value="F:pyrophosphatase activity"/>
    <property type="evidence" value="ECO:0007669"/>
    <property type="project" value="UniProtKB-ARBA"/>
</dbReference>
<proteinExistence type="predicted"/>
<evidence type="ECO:0000259" key="1">
    <source>
        <dbReference type="Pfam" id="PF01928"/>
    </source>
</evidence>
<dbReference type="PANTHER" id="PTHR21028:SF2">
    <property type="entry name" value="CYTH DOMAIN-CONTAINING PROTEIN"/>
    <property type="match status" value="1"/>
</dbReference>
<sequence>MIRSWRRGKRAEIRRCHQMWRSRRGTGRLKLRNLMQDGNGQLIFYERPACDGPKLSNYSISATQDPEGLRTVLADALGVTGEVKKERRLFLVGQTRVHLDTVEGLGHYMELEVVMRDDQRLEEGEAIARTLMKELCVGEDSLVTGAYMDLLLAAQGE</sequence>
<dbReference type="CDD" id="cd07890">
    <property type="entry name" value="CYTH-like_AC_IV-like"/>
    <property type="match status" value="1"/>
</dbReference>
<dbReference type="AlphaFoldDB" id="A0ABD0WMI5"/>
<dbReference type="InterPro" id="IPR033469">
    <property type="entry name" value="CYTH-like_dom_sf"/>
</dbReference>
<dbReference type="Pfam" id="PF01928">
    <property type="entry name" value="CYTH"/>
    <property type="match status" value="1"/>
</dbReference>
<organism evidence="2 3">
    <name type="scientific">Umbra pygmaea</name>
    <name type="common">Eastern mudminnow</name>
    <dbReference type="NCBI Taxonomy" id="75934"/>
    <lineage>
        <taxon>Eukaryota</taxon>
        <taxon>Metazoa</taxon>
        <taxon>Chordata</taxon>
        <taxon>Craniata</taxon>
        <taxon>Vertebrata</taxon>
        <taxon>Euteleostomi</taxon>
        <taxon>Actinopterygii</taxon>
        <taxon>Neopterygii</taxon>
        <taxon>Teleostei</taxon>
        <taxon>Protacanthopterygii</taxon>
        <taxon>Esociformes</taxon>
        <taxon>Umbridae</taxon>
        <taxon>Umbra</taxon>
    </lineage>
</organism>
<gene>
    <name evidence="2" type="ORF">UPYG_G00273860</name>
</gene>
<evidence type="ECO:0000313" key="2">
    <source>
        <dbReference type="EMBL" id="KAL0964882.1"/>
    </source>
</evidence>
<dbReference type="InterPro" id="IPR023577">
    <property type="entry name" value="CYTH_domain"/>
</dbReference>
<dbReference type="Proteomes" id="UP001557470">
    <property type="component" value="Unassembled WGS sequence"/>
</dbReference>
<evidence type="ECO:0000313" key="3">
    <source>
        <dbReference type="Proteomes" id="UP001557470"/>
    </source>
</evidence>
<comment type="caution">
    <text evidence="2">The sequence shown here is derived from an EMBL/GenBank/DDBJ whole genome shotgun (WGS) entry which is preliminary data.</text>
</comment>
<dbReference type="PANTHER" id="PTHR21028">
    <property type="entry name" value="SI:CH211-156B7.4"/>
    <property type="match status" value="1"/>
</dbReference>
<dbReference type="EMBL" id="JAGEUA010000009">
    <property type="protein sequence ID" value="KAL0964882.1"/>
    <property type="molecule type" value="Genomic_DNA"/>
</dbReference>
<reference evidence="2 3" key="1">
    <citation type="submission" date="2024-06" db="EMBL/GenBank/DDBJ databases">
        <authorList>
            <person name="Pan Q."/>
            <person name="Wen M."/>
            <person name="Jouanno E."/>
            <person name="Zahm M."/>
            <person name="Klopp C."/>
            <person name="Cabau C."/>
            <person name="Louis A."/>
            <person name="Berthelot C."/>
            <person name="Parey E."/>
            <person name="Roest Crollius H."/>
            <person name="Montfort J."/>
            <person name="Robinson-Rechavi M."/>
            <person name="Bouchez O."/>
            <person name="Lampietro C."/>
            <person name="Lopez Roques C."/>
            <person name="Donnadieu C."/>
            <person name="Postlethwait J."/>
            <person name="Bobe J."/>
            <person name="Verreycken H."/>
            <person name="Guiguen Y."/>
        </authorList>
    </citation>
    <scope>NUCLEOTIDE SEQUENCE [LARGE SCALE GENOMIC DNA]</scope>
    <source>
        <strain evidence="2">Up_M1</strain>
        <tissue evidence="2">Testis</tissue>
    </source>
</reference>
<name>A0ABD0WMI5_UMBPY</name>
<keyword evidence="3" id="KW-1185">Reference proteome</keyword>
<accession>A0ABD0WMI5</accession>
<dbReference type="Gene3D" id="2.40.320.10">
    <property type="entry name" value="Hypothetical Protein Pfu-838710-001"/>
    <property type="match status" value="1"/>
</dbReference>
<dbReference type="InterPro" id="IPR008173">
    <property type="entry name" value="Adenylyl_cyclase_CyaB"/>
</dbReference>